<evidence type="ECO:0000256" key="2">
    <source>
        <dbReference type="ARBA" id="ARBA00023015"/>
    </source>
</evidence>
<evidence type="ECO:0000256" key="3">
    <source>
        <dbReference type="ARBA" id="ARBA00023125"/>
    </source>
</evidence>
<dbReference type="SUPFAM" id="SSF46785">
    <property type="entry name" value="Winged helix' DNA-binding domain"/>
    <property type="match status" value="1"/>
</dbReference>
<dbReference type="InterPro" id="IPR036388">
    <property type="entry name" value="WH-like_DNA-bd_sf"/>
</dbReference>
<keyword evidence="4" id="KW-0804">Transcription</keyword>
<keyword evidence="7" id="KW-1185">Reference proteome</keyword>
<dbReference type="InterPro" id="IPR000847">
    <property type="entry name" value="LysR_HTH_N"/>
</dbReference>
<dbReference type="EMBL" id="JAJEWP010000001">
    <property type="protein sequence ID" value="MCC2615458.1"/>
    <property type="molecule type" value="Genomic_DNA"/>
</dbReference>
<dbReference type="PANTHER" id="PTHR30419">
    <property type="entry name" value="HTH-TYPE TRANSCRIPTIONAL REGULATOR YBHD"/>
    <property type="match status" value="1"/>
</dbReference>
<dbReference type="InterPro" id="IPR005119">
    <property type="entry name" value="LysR_subst-bd"/>
</dbReference>
<dbReference type="Gene3D" id="1.10.10.10">
    <property type="entry name" value="Winged helix-like DNA-binding domain superfamily/Winged helix DNA-binding domain"/>
    <property type="match status" value="1"/>
</dbReference>
<evidence type="ECO:0000259" key="5">
    <source>
        <dbReference type="PROSITE" id="PS50931"/>
    </source>
</evidence>
<evidence type="ECO:0000313" key="7">
    <source>
        <dbReference type="Proteomes" id="UP001520878"/>
    </source>
</evidence>
<dbReference type="Pfam" id="PF00126">
    <property type="entry name" value="HTH_1"/>
    <property type="match status" value="1"/>
</dbReference>
<sequence>MSVTYRQMLAFVRVANASTFAEAAEQLHLSQPALSTSIKKLEAYLGGSLFSRTTRKVTLSPEGEEFLPMATRLLNDWDATMADMRNVFAMRRGKLTLAAMPSYASAHLPDLLARFYQKWPNINVQILDVVMESVYQQVRTGRAELGFTFEHEQLDGLDFLPLMVDEFIAVVPASSPLADRSSVGLTDLLSHAFVMMERGSTVRRWLDAFFDAQHLSVATTIEAGQLSTLGQLVGVGLGVSIVPGLCRSQFNGLEVSCLPIEPVPITKRIGLIRAQRRALSVPAQALWDQIAEQQPD</sequence>
<dbReference type="PROSITE" id="PS50931">
    <property type="entry name" value="HTH_LYSR"/>
    <property type="match status" value="1"/>
</dbReference>
<gene>
    <name evidence="6" type="ORF">LJ739_04295</name>
</gene>
<dbReference type="PRINTS" id="PR00039">
    <property type="entry name" value="HTHLYSR"/>
</dbReference>
<comment type="caution">
    <text evidence="6">The sequence shown here is derived from an EMBL/GenBank/DDBJ whole genome shotgun (WGS) entry which is preliminary data.</text>
</comment>
<accession>A0ABS8G4P4</accession>
<dbReference type="Pfam" id="PF03466">
    <property type="entry name" value="LysR_substrate"/>
    <property type="match status" value="1"/>
</dbReference>
<evidence type="ECO:0000256" key="4">
    <source>
        <dbReference type="ARBA" id="ARBA00023163"/>
    </source>
</evidence>
<reference evidence="6 7" key="1">
    <citation type="submission" date="2021-10" db="EMBL/GenBank/DDBJ databases">
        <title>Draft genome of Aestuariibacter halophilus JC2043.</title>
        <authorList>
            <person name="Emsley S.A."/>
            <person name="Pfannmuller K.M."/>
            <person name="Ushijima B."/>
            <person name="Saw J.H."/>
            <person name="Videau P."/>
        </authorList>
    </citation>
    <scope>NUCLEOTIDE SEQUENCE [LARGE SCALE GENOMIC DNA]</scope>
    <source>
        <strain evidence="6 7">JC2043</strain>
    </source>
</reference>
<proteinExistence type="inferred from homology"/>
<keyword evidence="3" id="KW-0238">DNA-binding</keyword>
<evidence type="ECO:0000313" key="6">
    <source>
        <dbReference type="EMBL" id="MCC2615458.1"/>
    </source>
</evidence>
<dbReference type="PANTHER" id="PTHR30419:SF30">
    <property type="entry name" value="LYSR FAMILY TRANSCRIPTIONAL REGULATOR"/>
    <property type="match status" value="1"/>
</dbReference>
<protein>
    <submittedName>
        <fullName evidence="6">LysR family transcriptional regulator</fullName>
    </submittedName>
</protein>
<feature type="domain" description="HTH lysR-type" evidence="5">
    <location>
        <begin position="3"/>
        <end position="60"/>
    </location>
</feature>
<comment type="similarity">
    <text evidence="1">Belongs to the LysR transcriptional regulatory family.</text>
</comment>
<dbReference type="RefSeq" id="WP_229157358.1">
    <property type="nucleotide sequence ID" value="NZ_JAJEWP010000001.1"/>
</dbReference>
<dbReference type="Gene3D" id="3.40.190.290">
    <property type="match status" value="1"/>
</dbReference>
<name>A0ABS8G4P4_9ALTE</name>
<organism evidence="6 7">
    <name type="scientific">Fluctibacter halophilus</name>
    <dbReference type="NCBI Taxonomy" id="226011"/>
    <lineage>
        <taxon>Bacteria</taxon>
        <taxon>Pseudomonadati</taxon>
        <taxon>Pseudomonadota</taxon>
        <taxon>Gammaproteobacteria</taxon>
        <taxon>Alteromonadales</taxon>
        <taxon>Alteromonadaceae</taxon>
        <taxon>Fluctibacter</taxon>
    </lineage>
</organism>
<dbReference type="InterPro" id="IPR036390">
    <property type="entry name" value="WH_DNA-bd_sf"/>
</dbReference>
<dbReference type="CDD" id="cd08440">
    <property type="entry name" value="PBP2_LTTR_like_4"/>
    <property type="match status" value="1"/>
</dbReference>
<dbReference type="SUPFAM" id="SSF53850">
    <property type="entry name" value="Periplasmic binding protein-like II"/>
    <property type="match status" value="1"/>
</dbReference>
<dbReference type="Proteomes" id="UP001520878">
    <property type="component" value="Unassembled WGS sequence"/>
</dbReference>
<keyword evidence="2" id="KW-0805">Transcription regulation</keyword>
<dbReference type="InterPro" id="IPR050950">
    <property type="entry name" value="HTH-type_LysR_regulators"/>
</dbReference>
<evidence type="ECO:0000256" key="1">
    <source>
        <dbReference type="ARBA" id="ARBA00009437"/>
    </source>
</evidence>